<feature type="compositionally biased region" description="Acidic residues" evidence="1">
    <location>
        <begin position="169"/>
        <end position="182"/>
    </location>
</feature>
<keyword evidence="3" id="KW-1185">Reference proteome</keyword>
<evidence type="ECO:0000256" key="1">
    <source>
        <dbReference type="SAM" id="MobiDB-lite"/>
    </source>
</evidence>
<dbReference type="Gramene" id="OB10G18930.1">
    <property type="protein sequence ID" value="OB10G18930.1"/>
    <property type="gene ID" value="OB10G18930"/>
</dbReference>
<reference evidence="2" key="2">
    <citation type="submission" date="2013-04" db="UniProtKB">
        <authorList>
            <consortium name="EnsemblPlants"/>
        </authorList>
    </citation>
    <scope>IDENTIFICATION</scope>
</reference>
<organism evidence="2">
    <name type="scientific">Oryza brachyantha</name>
    <name type="common">malo sina</name>
    <dbReference type="NCBI Taxonomy" id="4533"/>
    <lineage>
        <taxon>Eukaryota</taxon>
        <taxon>Viridiplantae</taxon>
        <taxon>Streptophyta</taxon>
        <taxon>Embryophyta</taxon>
        <taxon>Tracheophyta</taxon>
        <taxon>Spermatophyta</taxon>
        <taxon>Magnoliopsida</taxon>
        <taxon>Liliopsida</taxon>
        <taxon>Poales</taxon>
        <taxon>Poaceae</taxon>
        <taxon>BOP clade</taxon>
        <taxon>Oryzoideae</taxon>
        <taxon>Oryzeae</taxon>
        <taxon>Oryzinae</taxon>
        <taxon>Oryza</taxon>
    </lineage>
</organism>
<feature type="region of interest" description="Disordered" evidence="1">
    <location>
        <begin position="125"/>
        <end position="283"/>
    </location>
</feature>
<evidence type="ECO:0000313" key="2">
    <source>
        <dbReference type="EnsemblPlants" id="OB10G18930.1"/>
    </source>
</evidence>
<dbReference type="Proteomes" id="UP000006038">
    <property type="component" value="Chromosome 10"/>
</dbReference>
<feature type="compositionally biased region" description="Basic and acidic residues" evidence="1">
    <location>
        <begin position="129"/>
        <end position="142"/>
    </location>
</feature>
<feature type="compositionally biased region" description="Basic and acidic residues" evidence="1">
    <location>
        <begin position="235"/>
        <end position="250"/>
    </location>
</feature>
<feature type="compositionally biased region" description="Basic and acidic residues" evidence="1">
    <location>
        <begin position="273"/>
        <end position="283"/>
    </location>
</feature>
<dbReference type="EnsemblPlants" id="OB10G18930.1">
    <property type="protein sequence ID" value="OB10G18930.1"/>
    <property type="gene ID" value="OB10G18930"/>
</dbReference>
<sequence>MAPALPAAAEMPWQVERSRAGKISAGTMKVVEFGPKLAKKKVLAVEGDVEEEPRGGGADEVEAVAAGELPGEEAEGVVAAHHLLQLLGLLLDLYLEHPGHVGRRLLGVLGDQGGVPRRLRHLHPPVVGEQRRRGAEHEDDAPHVVGLTDRGGGAVVLVRRRRVPGAEGGGDDERDDAAGEDPEPLHREHRGDERAPGLLVGVLRHDGRRQRVVAADAEPEPEAEEAERRHHAGRRAGEREPRRDGADDHHQQRHPVHALPPELVPEPAEEELPGERPAERDAVDRRRDVRRQAAGVLLGEVRVVDAAEQLGDEGDAEEVVRVGEEPHPGDDDGREVVPLRLRRVQRAQHLQVLLLPRHGVPAPRAQRIRRPRPRPRSWLSLLWL</sequence>
<dbReference type="HOGENOM" id="CLU_825366_0_0_1"/>
<proteinExistence type="predicted"/>
<reference evidence="2" key="1">
    <citation type="journal article" date="2013" name="Nat. Commun.">
        <title>Whole-genome sequencing of Oryza brachyantha reveals mechanisms underlying Oryza genome evolution.</title>
        <authorList>
            <person name="Chen J."/>
            <person name="Huang Q."/>
            <person name="Gao D."/>
            <person name="Wang J."/>
            <person name="Lang Y."/>
            <person name="Liu T."/>
            <person name="Li B."/>
            <person name="Bai Z."/>
            <person name="Luis Goicoechea J."/>
            <person name="Liang C."/>
            <person name="Chen C."/>
            <person name="Zhang W."/>
            <person name="Sun S."/>
            <person name="Liao Y."/>
            <person name="Zhang X."/>
            <person name="Yang L."/>
            <person name="Song C."/>
            <person name="Wang M."/>
            <person name="Shi J."/>
            <person name="Liu G."/>
            <person name="Liu J."/>
            <person name="Zhou H."/>
            <person name="Zhou W."/>
            <person name="Yu Q."/>
            <person name="An N."/>
            <person name="Chen Y."/>
            <person name="Cai Q."/>
            <person name="Wang B."/>
            <person name="Liu B."/>
            <person name="Min J."/>
            <person name="Huang Y."/>
            <person name="Wu H."/>
            <person name="Li Z."/>
            <person name="Zhang Y."/>
            <person name="Yin Y."/>
            <person name="Song W."/>
            <person name="Jiang J."/>
            <person name="Jackson S.A."/>
            <person name="Wing R.A."/>
            <person name="Wang J."/>
            <person name="Chen M."/>
        </authorList>
    </citation>
    <scope>NUCLEOTIDE SEQUENCE [LARGE SCALE GENOMIC DNA]</scope>
    <source>
        <strain evidence="2">cv. IRGC 101232</strain>
    </source>
</reference>
<accession>J3N2Z5</accession>
<protein>
    <submittedName>
        <fullName evidence="2">Uncharacterized protein</fullName>
    </submittedName>
</protein>
<dbReference type="AlphaFoldDB" id="J3N2Z5"/>
<feature type="compositionally biased region" description="Basic and acidic residues" evidence="1">
    <location>
        <begin position="183"/>
        <end position="195"/>
    </location>
</feature>
<dbReference type="eggNOG" id="ENOG502SYHU">
    <property type="taxonomic scope" value="Eukaryota"/>
</dbReference>
<evidence type="ECO:0000313" key="3">
    <source>
        <dbReference type="Proteomes" id="UP000006038"/>
    </source>
</evidence>
<name>J3N2Z5_ORYBR</name>